<organism evidence="4 5">
    <name type="scientific">Fretibacterium fastidiosum</name>
    <dbReference type="NCBI Taxonomy" id="651822"/>
    <lineage>
        <taxon>Bacteria</taxon>
        <taxon>Thermotogati</taxon>
        <taxon>Synergistota</taxon>
        <taxon>Synergistia</taxon>
        <taxon>Synergistales</taxon>
        <taxon>Aminobacteriaceae</taxon>
        <taxon>Fretibacterium</taxon>
    </lineage>
</organism>
<evidence type="ECO:0000256" key="1">
    <source>
        <dbReference type="ARBA" id="ARBA00022676"/>
    </source>
</evidence>
<evidence type="ECO:0000256" key="2">
    <source>
        <dbReference type="ARBA" id="ARBA00022679"/>
    </source>
</evidence>
<dbReference type="InterPro" id="IPR050748">
    <property type="entry name" value="Glycosyltrans_8_dom-fam"/>
</dbReference>
<keyword evidence="1" id="KW-0328">Glycosyltransferase</keyword>
<dbReference type="Pfam" id="PF01501">
    <property type="entry name" value="Glyco_transf_8"/>
    <property type="match status" value="1"/>
</dbReference>
<accession>A0AB94IZ67</accession>
<dbReference type="InterPro" id="IPR029044">
    <property type="entry name" value="Nucleotide-diphossugar_trans"/>
</dbReference>
<dbReference type="PANTHER" id="PTHR13778:SF47">
    <property type="entry name" value="LIPOPOLYSACCHARIDE 1,3-GALACTOSYLTRANSFERASE"/>
    <property type="match status" value="1"/>
</dbReference>
<dbReference type="GO" id="GO:0046872">
    <property type="term" value="F:metal ion binding"/>
    <property type="evidence" value="ECO:0007669"/>
    <property type="project" value="UniProtKB-KW"/>
</dbReference>
<dbReference type="AlphaFoldDB" id="A0AB94IZ67"/>
<dbReference type="CDD" id="cd04194">
    <property type="entry name" value="GT8_A4GalT_like"/>
    <property type="match status" value="1"/>
</dbReference>
<dbReference type="Gene3D" id="3.90.550.10">
    <property type="entry name" value="Spore Coat Polysaccharide Biosynthesis Protein SpsA, Chain A"/>
    <property type="match status" value="1"/>
</dbReference>
<keyword evidence="2" id="KW-0808">Transferase</keyword>
<dbReference type="PANTHER" id="PTHR13778">
    <property type="entry name" value="GLYCOSYLTRANSFERASE 8 DOMAIN-CONTAINING PROTEIN"/>
    <property type="match status" value="1"/>
</dbReference>
<sequence length="345" mass="38649">MRGGATRTEGPIHAALALYDPRGTYSQHAGVVMASIFENTESPVVVHVLHDSTLTEEARGKFLRTAAKYAQEVRLIDVTPYRDQLDARTVALVQDACSVGTLYRLLIPDLLPVGRVVYLDCDTLVNLDLRELWEVSLDGNCLAGALDHPGRGLRRLSAEALRVRLNGGDPASYVNAGVLLMDLDRIRERGSLFQASMDWLAHRGHTARLADQDILNSLFRGSIKLLDDRFNNRRLEEDPSNSILHMINESKPWLGLTGLLSERLYWRAYLRSAWGENTTRDELIDLLSRTASHTPSLHRHTAQCWRRIGLRLRRDILCGEPVLAVGLLVREFLHRLAAGLRGGAR</sequence>
<dbReference type="Proteomes" id="UP000008957">
    <property type="component" value="Chromosome"/>
</dbReference>
<keyword evidence="3" id="KW-0479">Metal-binding</keyword>
<reference evidence="5" key="1">
    <citation type="submission" date="2010-03" db="EMBL/GenBank/DDBJ databases">
        <title>The genome sequence of Synergistetes sp. SGP1.</title>
        <authorList>
            <consortium name="metaHIT consortium -- http://www.metahit.eu/"/>
            <person name="Pajon A."/>
            <person name="Turner K."/>
            <person name="Parkhill J."/>
            <person name="Wade W."/>
            <person name="Vartoukian S."/>
        </authorList>
    </citation>
    <scope>NUCLEOTIDE SEQUENCE [LARGE SCALE GENOMIC DNA]</scope>
    <source>
        <strain evidence="5">SGP1</strain>
    </source>
</reference>
<evidence type="ECO:0000256" key="3">
    <source>
        <dbReference type="ARBA" id="ARBA00022723"/>
    </source>
</evidence>
<protein>
    <submittedName>
        <fullName evidence="4">Lipopolysaccharide biosynthesis proteins, LPS:glycosyltransferases</fullName>
    </submittedName>
</protein>
<proteinExistence type="predicted"/>
<dbReference type="GO" id="GO:0016757">
    <property type="term" value="F:glycosyltransferase activity"/>
    <property type="evidence" value="ECO:0007669"/>
    <property type="project" value="UniProtKB-KW"/>
</dbReference>
<dbReference type="RefSeq" id="WP_015557173.1">
    <property type="nucleotide sequence ID" value="NC_021038.1"/>
</dbReference>
<gene>
    <name evidence="4" type="ORF">SY1_23930</name>
</gene>
<reference evidence="4 5" key="2">
    <citation type="submission" date="2010-03" db="EMBL/GenBank/DDBJ databases">
        <authorList>
            <person name="Pajon A."/>
        </authorList>
    </citation>
    <scope>NUCLEOTIDE SEQUENCE [LARGE SCALE GENOMIC DNA]</scope>
    <source>
        <strain evidence="4 5">SGP1</strain>
    </source>
</reference>
<evidence type="ECO:0000313" key="4">
    <source>
        <dbReference type="EMBL" id="CBL29027.1"/>
    </source>
</evidence>
<dbReference type="InterPro" id="IPR002495">
    <property type="entry name" value="Glyco_trans_8"/>
</dbReference>
<name>A0AB94IZ67_9BACT</name>
<dbReference type="KEGG" id="sbr:SY1_23930"/>
<evidence type="ECO:0000313" key="5">
    <source>
        <dbReference type="Proteomes" id="UP000008957"/>
    </source>
</evidence>
<dbReference type="SUPFAM" id="SSF53448">
    <property type="entry name" value="Nucleotide-diphospho-sugar transferases"/>
    <property type="match status" value="1"/>
</dbReference>
<keyword evidence="5" id="KW-1185">Reference proteome</keyword>
<dbReference type="EMBL" id="FP929056">
    <property type="protein sequence ID" value="CBL29027.1"/>
    <property type="molecule type" value="Genomic_DNA"/>
</dbReference>